<dbReference type="Pfam" id="PF08346">
    <property type="entry name" value="AntA"/>
    <property type="match status" value="1"/>
</dbReference>
<gene>
    <name evidence="3" type="ORF">ELB75_02450</name>
</gene>
<dbReference type="GO" id="GO:0003677">
    <property type="term" value="F:DNA binding"/>
    <property type="evidence" value="ECO:0007669"/>
    <property type="project" value="InterPro"/>
</dbReference>
<feature type="domain" description="AntA/AntB antirepressor" evidence="2">
    <location>
        <begin position="46"/>
        <end position="142"/>
    </location>
</feature>
<dbReference type="InterPro" id="IPR013557">
    <property type="entry name" value="AntA/B_antirep"/>
</dbReference>
<evidence type="ECO:0000259" key="1">
    <source>
        <dbReference type="Pfam" id="PF03374"/>
    </source>
</evidence>
<evidence type="ECO:0008006" key="5">
    <source>
        <dbReference type="Google" id="ProtNLM"/>
    </source>
</evidence>
<dbReference type="PANTHER" id="PTHR36180">
    <property type="entry name" value="DNA-BINDING PROTEIN-RELATED-RELATED"/>
    <property type="match status" value="1"/>
</dbReference>
<dbReference type="InterPro" id="IPR005039">
    <property type="entry name" value="Ant_C"/>
</dbReference>
<protein>
    <recommendedName>
        <fullName evidence="5">AntA/AntB antirepressor domain-containing protein</fullName>
    </recommendedName>
</protein>
<dbReference type="Pfam" id="PF03374">
    <property type="entry name" value="ANT"/>
    <property type="match status" value="1"/>
</dbReference>
<evidence type="ECO:0000313" key="4">
    <source>
        <dbReference type="Proteomes" id="UP000282435"/>
    </source>
</evidence>
<evidence type="ECO:0000313" key="3">
    <source>
        <dbReference type="EMBL" id="AZR58994.1"/>
    </source>
</evidence>
<name>A0A3S9SHP3_EIKCO</name>
<dbReference type="EMBL" id="CP034670">
    <property type="protein sequence ID" value="AZR58994.1"/>
    <property type="molecule type" value="Genomic_DNA"/>
</dbReference>
<dbReference type="Proteomes" id="UP000282435">
    <property type="component" value="Chromosome"/>
</dbReference>
<sequence>MRPDCIQAAGQGVGLPERTNTMQNTNTAQLIPIANQAIAGEERQAVNARELHAFLEVEARFNDWIARRIEEYGFIENADFLVTQIQVTNPTRQDGNLFYSNLSKNPQGTFAKPLEKTRRGRPTKEYFLTLDTAKELAMVERNAKGREARRYFIECERQAKQAAVALPDFTNPAEAARAWAAEVEKNAEQRKTLIEQGERLLKAEPKAAALDLLADSRGASNLSLTAKHLKIPRKRLIGILRNSKWIWAGSPIQATQAAIDSGVMVQVAGISERNGRQYTQALVTARGLAKLAVFLQEQAA</sequence>
<evidence type="ECO:0000259" key="2">
    <source>
        <dbReference type="Pfam" id="PF08346"/>
    </source>
</evidence>
<dbReference type="AlphaFoldDB" id="A0A3S9SHP3"/>
<organism evidence="3 4">
    <name type="scientific">Eikenella corrodens</name>
    <dbReference type="NCBI Taxonomy" id="539"/>
    <lineage>
        <taxon>Bacteria</taxon>
        <taxon>Pseudomonadati</taxon>
        <taxon>Pseudomonadota</taxon>
        <taxon>Betaproteobacteria</taxon>
        <taxon>Neisseriales</taxon>
        <taxon>Neisseriaceae</taxon>
        <taxon>Eikenella</taxon>
    </lineage>
</organism>
<dbReference type="PANTHER" id="PTHR36180:SF1">
    <property type="entry name" value="ANTA_ANTB ANTIREPRESSOR DOMAIN-CONTAINING PROTEIN"/>
    <property type="match status" value="1"/>
</dbReference>
<proteinExistence type="predicted"/>
<reference evidence="3 4" key="1">
    <citation type="submission" date="2018-12" db="EMBL/GenBank/DDBJ databases">
        <title>Genome sequencing of Eikenella corrodens KCOM 3110 (= JS217).</title>
        <authorList>
            <person name="Koo J.-K."/>
            <person name="Park S.-N."/>
            <person name="Lim Y.K."/>
        </authorList>
    </citation>
    <scope>NUCLEOTIDE SEQUENCE [LARGE SCALE GENOMIC DNA]</scope>
    <source>
        <strain evidence="3 4">KCOM 3110</strain>
    </source>
</reference>
<dbReference type="OrthoDB" id="8611785at2"/>
<feature type="domain" description="Antirepressor protein C-terminal" evidence="1">
    <location>
        <begin position="201"/>
        <end position="296"/>
    </location>
</feature>
<accession>A0A3S9SHP3</accession>